<feature type="compositionally biased region" description="Low complexity" evidence="4">
    <location>
        <begin position="110"/>
        <end position="128"/>
    </location>
</feature>
<keyword evidence="1 3" id="KW-0853">WD repeat</keyword>
<dbReference type="PROSITE" id="PS50082">
    <property type="entry name" value="WD_REPEATS_2"/>
    <property type="match status" value="9"/>
</dbReference>
<dbReference type="InterPro" id="IPR020472">
    <property type="entry name" value="WD40_PAC1"/>
</dbReference>
<evidence type="ECO:0000256" key="2">
    <source>
        <dbReference type="ARBA" id="ARBA00022737"/>
    </source>
</evidence>
<proteinExistence type="predicted"/>
<feature type="repeat" description="WD" evidence="3">
    <location>
        <begin position="1669"/>
        <end position="1701"/>
    </location>
</feature>
<dbReference type="EMBL" id="JAAAIL010000034">
    <property type="protein sequence ID" value="KAG0281066.1"/>
    <property type="molecule type" value="Genomic_DNA"/>
</dbReference>
<dbReference type="InterPro" id="IPR056251">
    <property type="entry name" value="Arm_rpt_dom"/>
</dbReference>
<evidence type="ECO:0000259" key="6">
    <source>
        <dbReference type="Pfam" id="PF23948"/>
    </source>
</evidence>
<dbReference type="GO" id="GO:1990234">
    <property type="term" value="C:transferase complex"/>
    <property type="evidence" value="ECO:0007669"/>
    <property type="project" value="UniProtKB-ARBA"/>
</dbReference>
<keyword evidence="8" id="KW-1185">Reference proteome</keyword>
<organism evidence="7 8">
    <name type="scientific">Linnemannia exigua</name>
    <dbReference type="NCBI Taxonomy" id="604196"/>
    <lineage>
        <taxon>Eukaryota</taxon>
        <taxon>Fungi</taxon>
        <taxon>Fungi incertae sedis</taxon>
        <taxon>Mucoromycota</taxon>
        <taxon>Mortierellomycotina</taxon>
        <taxon>Mortierellomycetes</taxon>
        <taxon>Mortierellales</taxon>
        <taxon>Mortierellaceae</taxon>
        <taxon>Linnemannia</taxon>
    </lineage>
</organism>
<dbReference type="PRINTS" id="PR00320">
    <property type="entry name" value="GPROTEINBRPT"/>
</dbReference>
<dbReference type="Gene3D" id="2.160.20.80">
    <property type="entry name" value="E3 ubiquitin-protein ligase SopA"/>
    <property type="match status" value="1"/>
</dbReference>
<dbReference type="Proteomes" id="UP001194580">
    <property type="component" value="Unassembled WGS sequence"/>
</dbReference>
<feature type="domain" description="Arm-like repeat" evidence="6">
    <location>
        <begin position="218"/>
        <end position="566"/>
    </location>
</feature>
<feature type="repeat" description="WD" evidence="3">
    <location>
        <begin position="1343"/>
        <end position="1384"/>
    </location>
</feature>
<sequence length="1798" mass="198337">MTNSPKQAKKDTLTSRLEERARKILGRTSSPKDKSIANALAAVQLGPGNVLVPHGYTGSDGVTQRSTTSSPVPSAGDLSNLTPTTSPRASVTGSPAPTQKSLPSAPTPPISSKSSTTTTTSTTIASTPVSKTQSKPASALAPKSEPWLSIFPTKEIPPLFTTPLPIIGARIESTAQLAYTNMLLRRHSSTHADEAGSLDKPLPLDPDQQALLDAILKEEEEKAQIRWLATRVVEEFTGDALKDKETISEVVLLGPVLDREYHRKLINVLIGEFEGAKLLDVDLLEGLVEMIQCAGVDYLLADDLVKILTVLRLRLTDTHQQTSKHPYHIVLAISRLLDVMVEGKVRDVNRVTDHEPLLGLLAGLAGSDDIYLQHQAAYAYQALLHIPNDESKRDLVLRHGTTFVQGILGVASIMSLDFSGFAEGLAKAHETIVGTIELVDKVVTGAQSMREGGQGLWEAFKGGVLSGGRVIWYMALREAQEHIRYGRLADFNSYVFKVPCCRNVEFQWGICLFLGEIAIDPLWNSTTREHAVEFLGEIYKNPLLTPKKPDATVYSWILNVLRQISELKDVNIANHAQLMIESLENEGVACAQEQYKECVGGDSNPFPIRIRLTPPKSFPLLTKVQQIPKVEYEINLLRVQRLKEGANPLFIAPQARPTIQSPDDTLFPLMEKAMEFLEGPHKVLLLLGESGAGKSTFNVELEHTLWENYKKYGRIPLYINLPTIVKPELDLITKQLTKCNFKADQIQEMKLHREFVVICDGYDESQLRTNLYTGNKWNQSGQWKVKVVISCREQYLGADYRARFQPQAASRYSRGPDTLEHLEEAVIAAFNMKQVKQYVEQYCKSLTEADALPSQPLWTKEQYMDKLVNIPNLMELVSNPFLLKLSLQSLPLVVQSKKDLSSIRITRVELYDCFVRQWLEVNRHRIEFSPLSDDDRALLMELVEDGFVTNGLNFQRDLAEAIFKEQEGQPIVTYTHLRDKNTWKAEFFQPDGHCKHLRDASAITRTGNTFRFIHRSLLEYFYSTTVYDPFKYDPTEEGAVPDPPSDKDLKQEMGKRSFISEPSVLQFLAERVQHNPLFEEQLLGIIEASKKDDQAGIAAANAMTILIRAGLQFNGSDLSGIRIPGADLRGGEFDSANLEGADLTNVTLSKAWLRRANLSKSRMTGVEFGELPFLKAADMEGVQQLSWSFDGKLLVALTGRSNFGTAVTVYDAATWERVNSYPGRDAIATSPTQHELAVGQENWVVELSDIQTGTARIALKGHDSEITCISFSPNGKLIAAGSATERICIWSTDNGECERVLSGPSFPVRSLVFAPSNSQLVSCGTSGSPQVWDVKSGEKLATLQGHEGAVESVAYSKDGHQIASGGVDGTVRLWDARSGRLAVHGVAYSRDGLRLASCSSDHTIRLWDPSNGSARNTLFGHLREVRCIAFSPTEEYIASGGLDGTTRLWGAGSGLIDAYPGNTSAKLVCVDISPDGKQIVTGNNRGVAQLWEASTGKSGIKLRGHKDAITEVAFSPCGQRIATASLDTTVRLWDAETGVQESVVIHQARSITCVSFSPDGSQLVTSGHDHLVRIWNSKTGEAAHALEGHKGRILKAPFSPSGHQVASCSKDGSVLVWDPKDGTKLFDLVHDLKNVEQVIYSPDGELLISVIPGEQLFCWDARTGDRVEMDEVDGNVARCSFTPDGKFLTVACRDGVIRLWNRSPETGKWTKVLKTMIGAASWMKWSKSDKGDLHLVTLDKTGNLCIWTLHEKQQGVYTLQLDWCSGFEELSLVEAKLEGIEGLSPANLQLMTQRASIH</sequence>
<dbReference type="SUPFAM" id="SSF50978">
    <property type="entry name" value="WD40 repeat-like"/>
    <property type="match status" value="2"/>
</dbReference>
<name>A0AAD4HBA6_9FUNG</name>
<dbReference type="InterPro" id="IPR027417">
    <property type="entry name" value="P-loop_NTPase"/>
</dbReference>
<protein>
    <recommendedName>
        <fullName evidence="9">WD40 repeat-like protein</fullName>
    </recommendedName>
</protein>
<dbReference type="InterPro" id="IPR019775">
    <property type="entry name" value="WD40_repeat_CS"/>
</dbReference>
<dbReference type="PROSITE" id="PS50294">
    <property type="entry name" value="WD_REPEATS_REGION"/>
    <property type="match status" value="6"/>
</dbReference>
<feature type="repeat" description="WD" evidence="3">
    <location>
        <begin position="1259"/>
        <end position="1300"/>
    </location>
</feature>
<feature type="repeat" description="WD" evidence="3">
    <location>
        <begin position="1383"/>
        <end position="1417"/>
    </location>
</feature>
<evidence type="ECO:0008006" key="9">
    <source>
        <dbReference type="Google" id="ProtNLM"/>
    </source>
</evidence>
<dbReference type="SMART" id="SM00320">
    <property type="entry name" value="WD40"/>
    <property type="match status" value="12"/>
</dbReference>
<dbReference type="InterPro" id="IPR015943">
    <property type="entry name" value="WD40/YVTN_repeat-like_dom_sf"/>
</dbReference>
<dbReference type="InterPro" id="IPR007111">
    <property type="entry name" value="NACHT_NTPase"/>
</dbReference>
<gene>
    <name evidence="7" type="ORF">BGZ95_007089</name>
</gene>
<dbReference type="Gene3D" id="2.130.10.10">
    <property type="entry name" value="YVTN repeat-like/Quinoprotein amine dehydrogenase"/>
    <property type="match status" value="4"/>
</dbReference>
<comment type="caution">
    <text evidence="7">The sequence shown here is derived from an EMBL/GenBank/DDBJ whole genome shotgun (WGS) entry which is preliminary data.</text>
</comment>
<dbReference type="Pfam" id="PF00400">
    <property type="entry name" value="WD40"/>
    <property type="match status" value="10"/>
</dbReference>
<evidence type="ECO:0000256" key="4">
    <source>
        <dbReference type="SAM" id="MobiDB-lite"/>
    </source>
</evidence>
<evidence type="ECO:0000256" key="3">
    <source>
        <dbReference type="PROSITE-ProRule" id="PRU00221"/>
    </source>
</evidence>
<dbReference type="PANTHER" id="PTHR22847:SF637">
    <property type="entry name" value="WD REPEAT DOMAIN 5B"/>
    <property type="match status" value="1"/>
</dbReference>
<feature type="repeat" description="WD" evidence="3">
    <location>
        <begin position="1544"/>
        <end position="1585"/>
    </location>
</feature>
<accession>A0AAD4HBA6</accession>
<dbReference type="InterPro" id="IPR001680">
    <property type="entry name" value="WD40_rpt"/>
</dbReference>
<dbReference type="Gene3D" id="3.40.50.300">
    <property type="entry name" value="P-loop containing nucleotide triphosphate hydrolases"/>
    <property type="match status" value="1"/>
</dbReference>
<reference evidence="7" key="1">
    <citation type="journal article" date="2020" name="Fungal Divers.">
        <title>Resolving the Mortierellaceae phylogeny through synthesis of multi-gene phylogenetics and phylogenomics.</title>
        <authorList>
            <person name="Vandepol N."/>
            <person name="Liber J."/>
            <person name="Desiro A."/>
            <person name="Na H."/>
            <person name="Kennedy M."/>
            <person name="Barry K."/>
            <person name="Grigoriev I.V."/>
            <person name="Miller A.N."/>
            <person name="O'Donnell K."/>
            <person name="Stajich J.E."/>
            <person name="Bonito G."/>
        </authorList>
    </citation>
    <scope>NUCLEOTIDE SEQUENCE</scope>
    <source>
        <strain evidence="7">NRRL 28262</strain>
    </source>
</reference>
<feature type="compositionally biased region" description="Polar residues" evidence="4">
    <location>
        <begin position="60"/>
        <end position="102"/>
    </location>
</feature>
<feature type="region of interest" description="Disordered" evidence="4">
    <location>
        <begin position="48"/>
        <end position="142"/>
    </location>
</feature>
<dbReference type="SUPFAM" id="SSF141571">
    <property type="entry name" value="Pentapeptide repeat-like"/>
    <property type="match status" value="1"/>
</dbReference>
<feature type="repeat" description="WD" evidence="3">
    <location>
        <begin position="1418"/>
        <end position="1449"/>
    </location>
</feature>
<dbReference type="PANTHER" id="PTHR22847">
    <property type="entry name" value="WD40 REPEAT PROTEIN"/>
    <property type="match status" value="1"/>
</dbReference>
<evidence type="ECO:0000313" key="8">
    <source>
        <dbReference type="Proteomes" id="UP001194580"/>
    </source>
</evidence>
<keyword evidence="2" id="KW-0677">Repeat</keyword>
<dbReference type="InterPro" id="IPR001646">
    <property type="entry name" value="5peptide_repeat"/>
</dbReference>
<feature type="repeat" description="WD" evidence="3">
    <location>
        <begin position="1502"/>
        <end position="1543"/>
    </location>
</feature>
<evidence type="ECO:0000256" key="1">
    <source>
        <dbReference type="ARBA" id="ARBA00022574"/>
    </source>
</evidence>
<dbReference type="Pfam" id="PF05729">
    <property type="entry name" value="NACHT"/>
    <property type="match status" value="1"/>
</dbReference>
<dbReference type="PROSITE" id="PS00678">
    <property type="entry name" value="WD_REPEATS_1"/>
    <property type="match status" value="3"/>
</dbReference>
<dbReference type="InterPro" id="IPR036322">
    <property type="entry name" value="WD40_repeat_dom_sf"/>
</dbReference>
<feature type="domain" description="NACHT" evidence="5">
    <location>
        <begin position="683"/>
        <end position="843"/>
    </location>
</feature>
<dbReference type="Pfam" id="PF23948">
    <property type="entry name" value="ARM_5"/>
    <property type="match status" value="1"/>
</dbReference>
<dbReference type="CDD" id="cd00200">
    <property type="entry name" value="WD40"/>
    <property type="match status" value="1"/>
</dbReference>
<feature type="repeat" description="WD" evidence="3">
    <location>
        <begin position="1301"/>
        <end position="1342"/>
    </location>
</feature>
<evidence type="ECO:0000259" key="5">
    <source>
        <dbReference type="Pfam" id="PF05729"/>
    </source>
</evidence>
<feature type="repeat" description="WD" evidence="3">
    <location>
        <begin position="1586"/>
        <end position="1627"/>
    </location>
</feature>
<evidence type="ECO:0000313" key="7">
    <source>
        <dbReference type="EMBL" id="KAG0281066.1"/>
    </source>
</evidence>
<dbReference type="Pfam" id="PF00805">
    <property type="entry name" value="Pentapeptide"/>
    <property type="match status" value="1"/>
</dbReference>